<gene>
    <name evidence="1" type="ORF">SBRY_30849</name>
</gene>
<comment type="caution">
    <text evidence="1">The sequence shown here is derived from an EMBL/GenBank/DDBJ whole genome shotgun (WGS) entry which is preliminary data.</text>
</comment>
<dbReference type="EMBL" id="CAJVAX010000017">
    <property type="protein sequence ID" value="CAG7643603.1"/>
    <property type="molecule type" value="Genomic_DNA"/>
</dbReference>
<dbReference type="RefSeq" id="WP_240165048.1">
    <property type="nucleotide sequence ID" value="NZ_CAJVAX010000017.1"/>
</dbReference>
<protein>
    <submittedName>
        <fullName evidence="1">Uncharacterized protein</fullName>
    </submittedName>
</protein>
<evidence type="ECO:0000313" key="1">
    <source>
        <dbReference type="EMBL" id="CAG7643603.1"/>
    </source>
</evidence>
<evidence type="ECO:0000313" key="2">
    <source>
        <dbReference type="Proteomes" id="UP001153328"/>
    </source>
</evidence>
<keyword evidence="2" id="KW-1185">Reference proteome</keyword>
<dbReference type="AlphaFoldDB" id="A0A9W4H1Y5"/>
<accession>A0A9W4H1Y5</accession>
<reference evidence="1" key="1">
    <citation type="submission" date="2021-06" db="EMBL/GenBank/DDBJ databases">
        <authorList>
            <person name="Arsene-Ploetze F."/>
        </authorList>
    </citation>
    <scope>NUCLEOTIDE SEQUENCE</scope>
    <source>
        <strain evidence="1">SBRY1</strain>
    </source>
</reference>
<organism evidence="1 2">
    <name type="scientific">Actinacidiphila bryophytorum</name>
    <dbReference type="NCBI Taxonomy" id="1436133"/>
    <lineage>
        <taxon>Bacteria</taxon>
        <taxon>Bacillati</taxon>
        <taxon>Actinomycetota</taxon>
        <taxon>Actinomycetes</taxon>
        <taxon>Kitasatosporales</taxon>
        <taxon>Streptomycetaceae</taxon>
        <taxon>Actinacidiphila</taxon>
    </lineage>
</organism>
<proteinExistence type="predicted"/>
<name>A0A9W4H1Y5_9ACTN</name>
<dbReference type="Proteomes" id="UP001153328">
    <property type="component" value="Unassembled WGS sequence"/>
</dbReference>
<sequence length="75" mass="7991">MKLVDLDDGSLGLTDLGTAVHFRALYESSQERLAGIARLADMREATAPHFARAVRSLADGSCSLPEALAGMDETQ</sequence>